<evidence type="ECO:0000256" key="1">
    <source>
        <dbReference type="SAM" id="MobiDB-lite"/>
    </source>
</evidence>
<dbReference type="OrthoDB" id="2019572at2759"/>
<feature type="domain" description="WSC" evidence="3">
    <location>
        <begin position="518"/>
        <end position="610"/>
    </location>
</feature>
<dbReference type="Proteomes" id="UP000756346">
    <property type="component" value="Unassembled WGS sequence"/>
</dbReference>
<accession>A0A9P8YAH4</accession>
<dbReference type="SUPFAM" id="SSF53474">
    <property type="entry name" value="alpha/beta-Hydrolases"/>
    <property type="match status" value="1"/>
</dbReference>
<dbReference type="Gene3D" id="3.50.4.10">
    <property type="entry name" value="Hepatocyte Growth Factor"/>
    <property type="match status" value="2"/>
</dbReference>
<evidence type="ECO:0000256" key="2">
    <source>
        <dbReference type="SAM" id="SignalP"/>
    </source>
</evidence>
<dbReference type="InterPro" id="IPR002889">
    <property type="entry name" value="WSC_carb-bd"/>
</dbReference>
<dbReference type="RefSeq" id="XP_046013449.1">
    <property type="nucleotide sequence ID" value="XM_046158470.1"/>
</dbReference>
<organism evidence="4 5">
    <name type="scientific">Microdochium trichocladiopsis</name>
    <dbReference type="NCBI Taxonomy" id="1682393"/>
    <lineage>
        <taxon>Eukaryota</taxon>
        <taxon>Fungi</taxon>
        <taxon>Dikarya</taxon>
        <taxon>Ascomycota</taxon>
        <taxon>Pezizomycotina</taxon>
        <taxon>Sordariomycetes</taxon>
        <taxon>Xylariomycetidae</taxon>
        <taxon>Xylariales</taxon>
        <taxon>Microdochiaceae</taxon>
        <taxon>Microdochium</taxon>
    </lineage>
</organism>
<reference evidence="4" key="1">
    <citation type="journal article" date="2021" name="Nat. Commun.">
        <title>Genetic determinants of endophytism in the Arabidopsis root mycobiome.</title>
        <authorList>
            <person name="Mesny F."/>
            <person name="Miyauchi S."/>
            <person name="Thiergart T."/>
            <person name="Pickel B."/>
            <person name="Atanasova L."/>
            <person name="Karlsson M."/>
            <person name="Huettel B."/>
            <person name="Barry K.W."/>
            <person name="Haridas S."/>
            <person name="Chen C."/>
            <person name="Bauer D."/>
            <person name="Andreopoulos W."/>
            <person name="Pangilinan J."/>
            <person name="LaButti K."/>
            <person name="Riley R."/>
            <person name="Lipzen A."/>
            <person name="Clum A."/>
            <person name="Drula E."/>
            <person name="Henrissat B."/>
            <person name="Kohler A."/>
            <person name="Grigoriev I.V."/>
            <person name="Martin F.M."/>
            <person name="Hacquard S."/>
        </authorList>
    </citation>
    <scope>NUCLEOTIDE SEQUENCE</scope>
    <source>
        <strain evidence="4">MPI-CAGE-CH-0230</strain>
    </source>
</reference>
<dbReference type="InterPro" id="IPR003609">
    <property type="entry name" value="Pan_app"/>
</dbReference>
<proteinExistence type="predicted"/>
<dbReference type="PANTHER" id="PTHR35560:SF3">
    <property type="entry name" value="PEPTIDASE S9 PROLYL OLIGOPEPTIDASE CATALYTIC DOMAIN-CONTAINING PROTEIN"/>
    <property type="match status" value="1"/>
</dbReference>
<dbReference type="EMBL" id="JAGTJQ010000004">
    <property type="protein sequence ID" value="KAH7032617.1"/>
    <property type="molecule type" value="Genomic_DNA"/>
</dbReference>
<sequence length="1001" mass="105289">MILRLGAKVALALQALALLGEHVAAQQFEGDAYENSLPNVPGAEKAYWKITDKKGRTFTQLNYFSQDGNRKRLVPENVQRVVIIVHGANRDPQLYMSNMLSALAQVRKSAGPNFTNTQIITPYFPNGEDKGVGYPWDSSAPAGGYGSTSNALVWSGNSWMDGGNNQYPRQQIATSSYDCIDQIIQYFADKSRYPNVHQIVVGGHSAGAQFVHRYAAVGYDLSEYLGDVGLTLWVGNPNSYLWLNSSRPIDTSNCADYNDWRMGLDNYDQTYNKELVARGVAAVQANYNSKSIAYVRGLRDRGDTSDDCSPFVEGQQRDERFFNFINAFPPSCAGPADPACDTVDYVNIGHDAGSIFASAAGQARLFIDNFTGQKDKKPDYFCPRQQAGDSPLPDPTCDRVVQPPSGTFNGMTYQGCWTDSGIASLSKRMPDDSSNSVDRCTKKCADAGYALAGMEFGTQCFCGDQLTSRATQVAERGCFQDCAGDDTQICGGGSRLSLWGTGKPTVLQPPRNPPSVGAYKYAGCYKDNQGSKAMPVGKPGGSSLTLEKCASACAGYNYFGTEYASECTCANLLVGRSNTKTDDSDCSMPCSGDPSQFCGAGNRLTLYSLNGGPVNYQGSGSGSTPPATPSSSGTPNTDLVCPSSNGATYTSSGKKFTVQCGTDHAGNDLKSLSTDTFAGCIDACAATNGCVVVAYSGTACYLKNGIGAEVKNGVWGAVIQSTSTPATKTTSTVSSTTSSIVSASASSPSATPSSSPPPTTNLVCPDSDGVTYNSNGQAFTVQCGTDHAGNDLTSLTTDTFAGCVDACATTAGCVVLAYSGTACYLKNGIGEEVQNGVWGAIIQRAQTSSTTTSSSAASTISSTRSSSSSVSSAASSPSSTPATRITCPNSDGVSYNSNGKTFVVQCGTDHAGNDFKSLSTDTFAGCVNACATTDGCVVLAVVDSVSVVNLVSIVDLVGVVNLVIVFNLVDFVSGSINFGVGRYSFFEWFGNFFVSLIHKYI</sequence>
<dbReference type="AlphaFoldDB" id="A0A9P8YAH4"/>
<name>A0A9P8YAH4_9PEZI</name>
<dbReference type="PROSITE" id="PS51212">
    <property type="entry name" value="WSC"/>
    <property type="match status" value="2"/>
</dbReference>
<protein>
    <submittedName>
        <fullName evidence="4">WSC domain-containing protein</fullName>
    </submittedName>
</protein>
<feature type="region of interest" description="Disordered" evidence="1">
    <location>
        <begin position="617"/>
        <end position="636"/>
    </location>
</feature>
<gene>
    <name evidence="4" type="ORF">B0I36DRAFT_361399</name>
</gene>
<evidence type="ECO:0000259" key="3">
    <source>
        <dbReference type="PROSITE" id="PS51212"/>
    </source>
</evidence>
<dbReference type="InterPro" id="IPR029058">
    <property type="entry name" value="AB_hydrolase_fold"/>
</dbReference>
<dbReference type="PANTHER" id="PTHR35560">
    <property type="entry name" value="BLL0132 PROTEIN"/>
    <property type="match status" value="1"/>
</dbReference>
<feature type="region of interest" description="Disordered" evidence="1">
    <location>
        <begin position="853"/>
        <end position="885"/>
    </location>
</feature>
<keyword evidence="5" id="KW-1185">Reference proteome</keyword>
<comment type="caution">
    <text evidence="4">The sequence shown here is derived from an EMBL/GenBank/DDBJ whole genome shotgun (WGS) entry which is preliminary data.</text>
</comment>
<evidence type="ECO:0000313" key="5">
    <source>
        <dbReference type="Proteomes" id="UP000756346"/>
    </source>
</evidence>
<feature type="signal peptide" evidence="2">
    <location>
        <begin position="1"/>
        <end position="25"/>
    </location>
</feature>
<feature type="compositionally biased region" description="Low complexity" evidence="1">
    <location>
        <begin position="622"/>
        <end position="636"/>
    </location>
</feature>
<feature type="chain" id="PRO_5040148210" evidence="2">
    <location>
        <begin position="26"/>
        <end position="1001"/>
    </location>
</feature>
<dbReference type="Pfam" id="PF14295">
    <property type="entry name" value="PAN_4"/>
    <property type="match status" value="3"/>
</dbReference>
<dbReference type="GeneID" id="70188016"/>
<evidence type="ECO:0000313" key="4">
    <source>
        <dbReference type="EMBL" id="KAH7032617.1"/>
    </source>
</evidence>
<feature type="domain" description="WSC" evidence="3">
    <location>
        <begin position="410"/>
        <end position="502"/>
    </location>
</feature>
<dbReference type="SMART" id="SM00321">
    <property type="entry name" value="WSC"/>
    <property type="match status" value="2"/>
</dbReference>
<keyword evidence="2" id="KW-0732">Signal</keyword>
<dbReference type="Gene3D" id="3.40.50.1820">
    <property type="entry name" value="alpha/beta hydrolase"/>
    <property type="match status" value="1"/>
</dbReference>
<dbReference type="Pfam" id="PF01822">
    <property type="entry name" value="WSC"/>
    <property type="match status" value="2"/>
</dbReference>